<name>A0A512DME8_9PROT</name>
<protein>
    <recommendedName>
        <fullName evidence="2">SH3b domain-containing protein</fullName>
    </recommendedName>
</protein>
<accession>A0A512DME8</accession>
<dbReference type="Pfam" id="PF08239">
    <property type="entry name" value="SH3_3"/>
    <property type="match status" value="1"/>
</dbReference>
<dbReference type="RefSeq" id="WP_044426964.1">
    <property type="nucleotide sequence ID" value="NZ_BJYZ01000006.1"/>
</dbReference>
<feature type="chain" id="PRO_5022193434" description="SH3b domain-containing protein" evidence="1">
    <location>
        <begin position="27"/>
        <end position="218"/>
    </location>
</feature>
<evidence type="ECO:0000313" key="4">
    <source>
        <dbReference type="Proteomes" id="UP000321523"/>
    </source>
</evidence>
<dbReference type="EMBL" id="BJYZ01000006">
    <property type="protein sequence ID" value="GEO37330.1"/>
    <property type="molecule type" value="Genomic_DNA"/>
</dbReference>
<keyword evidence="4" id="KW-1185">Reference proteome</keyword>
<organism evidence="3 4">
    <name type="scientific">Skermanella aerolata</name>
    <dbReference type="NCBI Taxonomy" id="393310"/>
    <lineage>
        <taxon>Bacteria</taxon>
        <taxon>Pseudomonadati</taxon>
        <taxon>Pseudomonadota</taxon>
        <taxon>Alphaproteobacteria</taxon>
        <taxon>Rhodospirillales</taxon>
        <taxon>Azospirillaceae</taxon>
        <taxon>Skermanella</taxon>
    </lineage>
</organism>
<dbReference type="Gene3D" id="2.30.30.40">
    <property type="entry name" value="SH3 Domains"/>
    <property type="match status" value="1"/>
</dbReference>
<proteinExistence type="predicted"/>
<evidence type="ECO:0000259" key="2">
    <source>
        <dbReference type="PROSITE" id="PS51781"/>
    </source>
</evidence>
<gene>
    <name evidence="3" type="ORF">SAE02_14780</name>
</gene>
<dbReference type="Proteomes" id="UP000321523">
    <property type="component" value="Unassembled WGS sequence"/>
</dbReference>
<dbReference type="OrthoDB" id="7303331at2"/>
<dbReference type="InterPro" id="IPR003646">
    <property type="entry name" value="SH3-like_bac-type"/>
</dbReference>
<dbReference type="PROSITE" id="PS51257">
    <property type="entry name" value="PROKAR_LIPOPROTEIN"/>
    <property type="match status" value="1"/>
</dbReference>
<dbReference type="AlphaFoldDB" id="A0A512DME8"/>
<dbReference type="PROSITE" id="PS51781">
    <property type="entry name" value="SH3B"/>
    <property type="match status" value="1"/>
</dbReference>
<reference evidence="3 4" key="1">
    <citation type="submission" date="2019-07" db="EMBL/GenBank/DDBJ databases">
        <title>Whole genome shotgun sequence of Skermanella aerolata NBRC 106429.</title>
        <authorList>
            <person name="Hosoyama A."/>
            <person name="Uohara A."/>
            <person name="Ohji S."/>
            <person name="Ichikawa N."/>
        </authorList>
    </citation>
    <scope>NUCLEOTIDE SEQUENCE [LARGE SCALE GENOMIC DNA]</scope>
    <source>
        <strain evidence="3 4">NBRC 106429</strain>
    </source>
</reference>
<sequence length="218" mass="22240">MRRPVLAAALLISLSACQGLPFIQQAAEPPKPTPAPAARLPDFEPVVGRWQVGKAANLRAGPSTDFPVVGGIKAGQPLDVLGKVPGAEWFAVKMGDRHAYIHTRLVHQMDEPPPVTATTVVAVPAPIRQAEVMQVPPAKAPPRTVQSSPLAAPVPIAASAPAPVPATAPPVVAPAPPIAAPVSIPVPAAASQPAVPAARLYGGWVATGAPVSFKPIAR</sequence>
<comment type="caution">
    <text evidence="3">The sequence shown here is derived from an EMBL/GenBank/DDBJ whole genome shotgun (WGS) entry which is preliminary data.</text>
</comment>
<feature type="signal peptide" evidence="1">
    <location>
        <begin position="1"/>
        <end position="26"/>
    </location>
</feature>
<feature type="domain" description="SH3b" evidence="2">
    <location>
        <begin position="41"/>
        <end position="110"/>
    </location>
</feature>
<evidence type="ECO:0000256" key="1">
    <source>
        <dbReference type="SAM" id="SignalP"/>
    </source>
</evidence>
<keyword evidence="1" id="KW-0732">Signal</keyword>
<evidence type="ECO:0000313" key="3">
    <source>
        <dbReference type="EMBL" id="GEO37330.1"/>
    </source>
</evidence>